<keyword evidence="3" id="KW-1185">Reference proteome</keyword>
<proteinExistence type="predicted"/>
<organism evidence="2 3">
    <name type="scientific">Rhodococcus spelaei</name>
    <dbReference type="NCBI Taxonomy" id="2546320"/>
    <lineage>
        <taxon>Bacteria</taxon>
        <taxon>Bacillati</taxon>
        <taxon>Actinomycetota</taxon>
        <taxon>Actinomycetes</taxon>
        <taxon>Mycobacteriales</taxon>
        <taxon>Nocardiaceae</taxon>
        <taxon>Rhodococcus</taxon>
    </lineage>
</organism>
<feature type="transmembrane region" description="Helical" evidence="1">
    <location>
        <begin position="20"/>
        <end position="39"/>
    </location>
</feature>
<keyword evidence="1" id="KW-1133">Transmembrane helix</keyword>
<evidence type="ECO:0000313" key="2">
    <source>
        <dbReference type="EMBL" id="TQF65842.1"/>
    </source>
</evidence>
<evidence type="ECO:0000313" key="3">
    <source>
        <dbReference type="Proteomes" id="UP000316256"/>
    </source>
</evidence>
<protein>
    <submittedName>
        <fullName evidence="2">Uncharacterized protein</fullName>
    </submittedName>
</protein>
<dbReference type="AlphaFoldDB" id="A0A541B0L6"/>
<dbReference type="Proteomes" id="UP000316256">
    <property type="component" value="Unassembled WGS sequence"/>
</dbReference>
<comment type="caution">
    <text evidence="2">The sequence shown here is derived from an EMBL/GenBank/DDBJ whole genome shotgun (WGS) entry which is preliminary data.</text>
</comment>
<evidence type="ECO:0000256" key="1">
    <source>
        <dbReference type="SAM" id="Phobius"/>
    </source>
</evidence>
<dbReference type="OrthoDB" id="9915708at2"/>
<feature type="transmembrane region" description="Helical" evidence="1">
    <location>
        <begin position="48"/>
        <end position="69"/>
    </location>
</feature>
<gene>
    <name evidence="2" type="ORF">FK531_20420</name>
</gene>
<dbReference type="EMBL" id="VIGH01000010">
    <property type="protein sequence ID" value="TQF65842.1"/>
    <property type="molecule type" value="Genomic_DNA"/>
</dbReference>
<keyword evidence="1" id="KW-0472">Membrane</keyword>
<keyword evidence="1" id="KW-0812">Transmembrane</keyword>
<reference evidence="2 3" key="1">
    <citation type="submission" date="2019-06" db="EMBL/GenBank/DDBJ databases">
        <title>Rhodococcus spaelei sp. nov., isolated from a cave.</title>
        <authorList>
            <person name="Lee S.D."/>
        </authorList>
    </citation>
    <scope>NUCLEOTIDE SEQUENCE [LARGE SCALE GENOMIC DNA]</scope>
    <source>
        <strain evidence="2 3">C9-5</strain>
    </source>
</reference>
<accession>A0A541B0L6</accession>
<sequence>MAPLVDTLAPDGTANFVVEFTTVATEVVITMLLAVPLFVRGSAAWRGLALGMVTASFIGLVFASLHLAMNANAPFGVSV</sequence>
<name>A0A541B0L6_9NOCA</name>